<proteinExistence type="predicted"/>
<dbReference type="InterPro" id="IPR051454">
    <property type="entry name" value="RNA/ubiquinone_mod_enzymes"/>
</dbReference>
<gene>
    <name evidence="1" type="ORF">BU251_04075</name>
</gene>
<dbReference type="PANTHER" id="PTHR30217">
    <property type="entry name" value="PEPTIDASE U32 FAMILY"/>
    <property type="match status" value="1"/>
</dbReference>
<organism evidence="1 2">
    <name type="scientific">Velamenicoccus archaeovorus</name>
    <dbReference type="NCBI Taxonomy" id="1930593"/>
    <lineage>
        <taxon>Bacteria</taxon>
        <taxon>Pseudomonadati</taxon>
        <taxon>Candidatus Omnitrophota</taxon>
        <taxon>Candidatus Velamenicoccus</taxon>
    </lineage>
</organism>
<dbReference type="RefSeq" id="WP_128699606.1">
    <property type="nucleotide sequence ID" value="NZ_CP019384.1"/>
</dbReference>
<protein>
    <recommendedName>
        <fullName evidence="3">Peptidase U32</fullName>
    </recommendedName>
</protein>
<dbReference type="EMBL" id="CP019384">
    <property type="protein sequence ID" value="QAT16964.1"/>
    <property type="molecule type" value="Genomic_DNA"/>
</dbReference>
<name>A0A410P4Q8_VELA1</name>
<dbReference type="OrthoDB" id="9805982at2"/>
<dbReference type="AlphaFoldDB" id="A0A410P4Q8"/>
<dbReference type="Proteomes" id="UP000287243">
    <property type="component" value="Chromosome"/>
</dbReference>
<accession>A0A410P4Q8</accession>
<sequence length="340" mass="38391">MKNPKLKLSIPYNNDLALMKWAIATGGIYEIYFAGPEGDDHSNQYLNTRKASSGEIRQLIALCHRHKIKRNLLLNKRINFFDDLKRIGRYVKALEDSGGITSITLADPCIVPFLRKMFPKIALQSSVYMNIDSEHKIKEAVKMGMTEFTLDVSCNRDARALDAIRAGRKHLPAVTIKLLANHGCYLHCFYGGRHAEWPVLMEAARTMLQEGAGCYVGFMLKDGCQFATQEPADEIRRPYLRPEDLAFFEENGWADGIKIAYRKDDSRLLKTKISAYLARSFKGDLFTLAPSNKGPLPFICDNKAFPKDFIEHTTHCNQRCVSCRYCASVAQAAIKPKTSP</sequence>
<dbReference type="PANTHER" id="PTHR30217:SF10">
    <property type="entry name" value="23S RRNA 5-HYDROXYCYTIDINE C2501 SYNTHASE"/>
    <property type="match status" value="1"/>
</dbReference>
<evidence type="ECO:0000313" key="1">
    <source>
        <dbReference type="EMBL" id="QAT16964.1"/>
    </source>
</evidence>
<evidence type="ECO:0008006" key="3">
    <source>
        <dbReference type="Google" id="ProtNLM"/>
    </source>
</evidence>
<reference evidence="1 2" key="1">
    <citation type="submission" date="2017-01" db="EMBL/GenBank/DDBJ databases">
        <title>First insights into the biology of 'candidatus Vampirococcus archaeovorus'.</title>
        <authorList>
            <person name="Kizina J."/>
            <person name="Jordan S."/>
            <person name="Stueber K."/>
            <person name="Reinhardt R."/>
            <person name="Harder J."/>
        </authorList>
    </citation>
    <scope>NUCLEOTIDE SEQUENCE [LARGE SCALE GENOMIC DNA]</scope>
    <source>
        <strain evidence="1 2">LiM</strain>
    </source>
</reference>
<dbReference type="KEGG" id="vai:BU251_04075"/>
<evidence type="ECO:0000313" key="2">
    <source>
        <dbReference type="Proteomes" id="UP000287243"/>
    </source>
</evidence>
<keyword evidence="2" id="KW-1185">Reference proteome</keyword>